<organism evidence="2 3">
    <name type="scientific">Nonomuraea bangladeshensis</name>
    <dbReference type="NCBI Taxonomy" id="404385"/>
    <lineage>
        <taxon>Bacteria</taxon>
        <taxon>Bacillati</taxon>
        <taxon>Actinomycetota</taxon>
        <taxon>Actinomycetes</taxon>
        <taxon>Streptosporangiales</taxon>
        <taxon>Streptosporangiaceae</taxon>
        <taxon>Nonomuraea</taxon>
    </lineage>
</organism>
<dbReference type="Gene3D" id="1.10.10.10">
    <property type="entry name" value="Winged helix-like DNA-binding domain superfamily/Winged helix DNA-binding domain"/>
    <property type="match status" value="1"/>
</dbReference>
<dbReference type="RefSeq" id="WP_364457877.1">
    <property type="nucleotide sequence ID" value="NZ_JBFARM010000011.1"/>
</dbReference>
<sequence length="149" mass="16711">MDRPIGYWLKHLDRLIEAEAERVLDEERLTRRHWQVLNVLRQAPQTASGLRETLRPFWQPGAITLEDVTGELARRGWLTEDAEGRHILTPEGLTGHAAVQEKVHGIRSAFLTGLTEEEYAGTVRTLQRMAANLEARGGVTAGGAGPRRR</sequence>
<dbReference type="InterPro" id="IPR000835">
    <property type="entry name" value="HTH_MarR-typ"/>
</dbReference>
<dbReference type="SUPFAM" id="SSF46785">
    <property type="entry name" value="Winged helix' DNA-binding domain"/>
    <property type="match status" value="1"/>
</dbReference>
<evidence type="ECO:0000259" key="1">
    <source>
        <dbReference type="Pfam" id="PF13463"/>
    </source>
</evidence>
<keyword evidence="3" id="KW-1185">Reference proteome</keyword>
<comment type="caution">
    <text evidence="2">The sequence shown here is derived from an EMBL/GenBank/DDBJ whole genome shotgun (WGS) entry which is preliminary data.</text>
</comment>
<dbReference type="Proteomes" id="UP001552427">
    <property type="component" value="Unassembled WGS sequence"/>
</dbReference>
<reference evidence="2 3" key="1">
    <citation type="submission" date="2024-06" db="EMBL/GenBank/DDBJ databases">
        <title>The Natural Products Discovery Center: Release of the First 8490 Sequenced Strains for Exploring Actinobacteria Biosynthetic Diversity.</title>
        <authorList>
            <person name="Kalkreuter E."/>
            <person name="Kautsar S.A."/>
            <person name="Yang D."/>
            <person name="Bader C.D."/>
            <person name="Teijaro C.N."/>
            <person name="Fluegel L."/>
            <person name="Davis C.M."/>
            <person name="Simpson J.R."/>
            <person name="Lauterbach L."/>
            <person name="Steele A.D."/>
            <person name="Gui C."/>
            <person name="Meng S."/>
            <person name="Li G."/>
            <person name="Viehrig K."/>
            <person name="Ye F."/>
            <person name="Su P."/>
            <person name="Kiefer A.F."/>
            <person name="Nichols A."/>
            <person name="Cepeda A.J."/>
            <person name="Yan W."/>
            <person name="Fan B."/>
            <person name="Jiang Y."/>
            <person name="Adhikari A."/>
            <person name="Zheng C.-J."/>
            <person name="Schuster L."/>
            <person name="Cowan T.M."/>
            <person name="Smanski M.J."/>
            <person name="Chevrette M.G."/>
            <person name="De Carvalho L.P.S."/>
            <person name="Shen B."/>
        </authorList>
    </citation>
    <scope>NUCLEOTIDE SEQUENCE [LARGE SCALE GENOMIC DNA]</scope>
    <source>
        <strain evidence="2 3">NPDC049574</strain>
    </source>
</reference>
<feature type="domain" description="HTH marR-type" evidence="1">
    <location>
        <begin position="29"/>
        <end position="92"/>
    </location>
</feature>
<name>A0ABV3HDT2_9ACTN</name>
<dbReference type="InterPro" id="IPR036388">
    <property type="entry name" value="WH-like_DNA-bd_sf"/>
</dbReference>
<evidence type="ECO:0000313" key="2">
    <source>
        <dbReference type="EMBL" id="MEV4290692.1"/>
    </source>
</evidence>
<proteinExistence type="predicted"/>
<dbReference type="InterPro" id="IPR036390">
    <property type="entry name" value="WH_DNA-bd_sf"/>
</dbReference>
<dbReference type="EMBL" id="JBFARM010000011">
    <property type="protein sequence ID" value="MEV4290692.1"/>
    <property type="molecule type" value="Genomic_DNA"/>
</dbReference>
<protein>
    <submittedName>
        <fullName evidence="2">MarR family transcriptional regulator</fullName>
    </submittedName>
</protein>
<gene>
    <name evidence="2" type="ORF">AB0K40_34725</name>
</gene>
<dbReference type="Pfam" id="PF13463">
    <property type="entry name" value="HTH_27"/>
    <property type="match status" value="1"/>
</dbReference>
<evidence type="ECO:0000313" key="3">
    <source>
        <dbReference type="Proteomes" id="UP001552427"/>
    </source>
</evidence>
<accession>A0ABV3HDT2</accession>